<evidence type="ECO:0000256" key="1">
    <source>
        <dbReference type="ARBA" id="ARBA00008769"/>
    </source>
</evidence>
<proteinExistence type="inferred from homology"/>
<sequence>MLNILSKTAPILFAVLVTGIYCEDIQAQTKTNEIIDRVQQYGQEGRNDSIGQVTNVNQLRDVSPTDWAYEALRSLVDRYGCISGFPNQTYRGNQPLSRYEFAAGLNSCLNQIERLIASQDSVGQKDLDTINRLAQEFEAELANIGTRVDEIESKIALLEASQFSTTTKLAGEAIFGIASVVAGSRDDGIEATDDEIDRVPVFGYRTRLELETSFTGEDLLFTRLSTGNFPEFSPETGTFQGELAFAEPADSNLGLEVLFYDRPLGENTNILIGAVGLAADDIANTVSVLDGDGGAGALSAFGTRSPIYLPPGETGVGLIHSFGKKLEFSAGYLAGNASDPNEEAGLFDGSYSAIGQLTITPWEKLTVALTYVHGLDQSDTGVGSDLANIKSFTTAGEDIDPLSPRVFEGGVPTVNDSYGAQFSLALSDRIVLGGWGGLSKVTTLSSFVADGQTIPRGTQDIWNWAGTLAFPDLGKEGNLGGIIVGMEPWVATSTIDIEGFDEDAEMSLHAEAFYQYQLKDNIAITPGVIYVNQPDNNEDNDDLVIVTLRTTFSF</sequence>
<keyword evidence="5" id="KW-1185">Reference proteome</keyword>
<evidence type="ECO:0000259" key="3">
    <source>
        <dbReference type="PROSITE" id="PS51272"/>
    </source>
</evidence>
<dbReference type="InterPro" id="IPR051465">
    <property type="entry name" value="Cell_Envelope_Struct_Comp"/>
</dbReference>
<dbReference type="GO" id="GO:0008643">
    <property type="term" value="P:carbohydrate transport"/>
    <property type="evidence" value="ECO:0007669"/>
    <property type="project" value="InterPro"/>
</dbReference>
<dbReference type="GO" id="GO:0015288">
    <property type="term" value="F:porin activity"/>
    <property type="evidence" value="ECO:0007669"/>
    <property type="project" value="InterPro"/>
</dbReference>
<evidence type="ECO:0000313" key="4">
    <source>
        <dbReference type="EMBL" id="MCC0176256.1"/>
    </source>
</evidence>
<evidence type="ECO:0000256" key="2">
    <source>
        <dbReference type="RuleBase" id="RU363072"/>
    </source>
</evidence>
<dbReference type="Proteomes" id="UP000729733">
    <property type="component" value="Unassembled WGS sequence"/>
</dbReference>
<dbReference type="AlphaFoldDB" id="A0A964BP67"/>
<evidence type="ECO:0000313" key="5">
    <source>
        <dbReference type="Proteomes" id="UP000729733"/>
    </source>
</evidence>
<name>A0A964BP67_9CYAN</name>
<dbReference type="GO" id="GO:0016020">
    <property type="term" value="C:membrane"/>
    <property type="evidence" value="ECO:0007669"/>
    <property type="project" value="InterPro"/>
</dbReference>
<comment type="caution">
    <text evidence="4">The sequence shown here is derived from an EMBL/GenBank/DDBJ whole genome shotgun (WGS) entry which is preliminary data.</text>
</comment>
<organism evidence="4 5">
    <name type="scientific">Waterburya agarophytonicola KI4</name>
    <dbReference type="NCBI Taxonomy" id="2874699"/>
    <lineage>
        <taxon>Bacteria</taxon>
        <taxon>Bacillati</taxon>
        <taxon>Cyanobacteriota</taxon>
        <taxon>Cyanophyceae</taxon>
        <taxon>Pleurocapsales</taxon>
        <taxon>Hyellaceae</taxon>
        <taxon>Waterburya</taxon>
        <taxon>Waterburya agarophytonicola</taxon>
    </lineage>
</organism>
<dbReference type="Pfam" id="PF00395">
    <property type="entry name" value="SLH"/>
    <property type="match status" value="1"/>
</dbReference>
<dbReference type="PANTHER" id="PTHR43308:SF1">
    <property type="entry name" value="OUTER MEMBRANE PROTEIN ALPHA"/>
    <property type="match status" value="1"/>
</dbReference>
<dbReference type="InterPro" id="IPR047684">
    <property type="entry name" value="Por_som-like"/>
</dbReference>
<comment type="similarity">
    <text evidence="1 2">Belongs to the OprB family.</text>
</comment>
<reference evidence="4" key="1">
    <citation type="journal article" date="2021" name="Antonie Van Leeuwenhoek">
        <title>Draft genome and description of Waterburya agarophytonicola gen. nov. sp. nov. (Pleurocapsales, Cyanobacteria): a seaweed symbiont.</title>
        <authorList>
            <person name="Bonthond G."/>
            <person name="Shalygin S."/>
            <person name="Bayer T."/>
            <person name="Weinberger F."/>
        </authorList>
    </citation>
    <scope>NUCLEOTIDE SEQUENCE</scope>
    <source>
        <strain evidence="4">KI4</strain>
    </source>
</reference>
<accession>A0A964BP67</accession>
<dbReference type="InterPro" id="IPR007049">
    <property type="entry name" value="Carb-sel_porin_OprB"/>
</dbReference>
<gene>
    <name evidence="4" type="ORF">I4641_04605</name>
</gene>
<dbReference type="Pfam" id="PF04966">
    <property type="entry name" value="OprB"/>
    <property type="match status" value="1"/>
</dbReference>
<dbReference type="EMBL" id="JADWDC010000007">
    <property type="protein sequence ID" value="MCC0176256.1"/>
    <property type="molecule type" value="Genomic_DNA"/>
</dbReference>
<dbReference type="PANTHER" id="PTHR43308">
    <property type="entry name" value="OUTER MEMBRANE PROTEIN ALPHA-RELATED"/>
    <property type="match status" value="1"/>
</dbReference>
<dbReference type="RefSeq" id="WP_229639296.1">
    <property type="nucleotide sequence ID" value="NZ_JADWDC010000007.1"/>
</dbReference>
<dbReference type="InterPro" id="IPR001119">
    <property type="entry name" value="SLH_dom"/>
</dbReference>
<feature type="domain" description="SLH" evidence="3">
    <location>
        <begin position="55"/>
        <end position="119"/>
    </location>
</feature>
<dbReference type="NCBIfam" id="NF033921">
    <property type="entry name" value="por_somb"/>
    <property type="match status" value="1"/>
</dbReference>
<dbReference type="InterPro" id="IPR038673">
    <property type="entry name" value="OprB_sf"/>
</dbReference>
<protein>
    <submittedName>
        <fullName evidence="4">Iron uptake porin</fullName>
    </submittedName>
</protein>
<dbReference type="PROSITE" id="PS51272">
    <property type="entry name" value="SLH"/>
    <property type="match status" value="1"/>
</dbReference>
<dbReference type="Gene3D" id="2.40.160.180">
    <property type="entry name" value="Carbohydrate-selective porin OprB"/>
    <property type="match status" value="1"/>
</dbReference>